<feature type="domain" description="AAA+ ATPase" evidence="1">
    <location>
        <begin position="267"/>
        <end position="460"/>
    </location>
</feature>
<dbReference type="AlphaFoldDB" id="A0A927RFH0"/>
<dbReference type="Gene3D" id="3.40.50.300">
    <property type="entry name" value="P-loop containing nucleotide triphosphate hydrolases"/>
    <property type="match status" value="1"/>
</dbReference>
<dbReference type="EMBL" id="JADBEL010000014">
    <property type="protein sequence ID" value="MBE1555497.1"/>
    <property type="molecule type" value="Genomic_DNA"/>
</dbReference>
<dbReference type="InterPro" id="IPR027417">
    <property type="entry name" value="P-loop_NTPase"/>
</dbReference>
<evidence type="ECO:0000313" key="3">
    <source>
        <dbReference type="Proteomes" id="UP000658225"/>
    </source>
</evidence>
<dbReference type="InterPro" id="IPR003593">
    <property type="entry name" value="AAA+_ATPase"/>
</dbReference>
<comment type="caution">
    <text evidence="2">The sequence shown here is derived from an EMBL/GenBank/DDBJ whole genome shotgun (WGS) entry which is preliminary data.</text>
</comment>
<dbReference type="InterPro" id="IPR018647">
    <property type="entry name" value="SLFN_3-like_DNA/RNA_helicase"/>
</dbReference>
<name>A0A927RFH0_9BACL</name>
<organism evidence="2 3">
    <name type="scientific">Sporosarcina limicola</name>
    <dbReference type="NCBI Taxonomy" id="34101"/>
    <lineage>
        <taxon>Bacteria</taxon>
        <taxon>Bacillati</taxon>
        <taxon>Bacillota</taxon>
        <taxon>Bacilli</taxon>
        <taxon>Bacillales</taxon>
        <taxon>Caryophanaceae</taxon>
        <taxon>Sporosarcina</taxon>
    </lineage>
</organism>
<sequence>MIIYNEPSSRFLEHIYENKIGYVLKENVKSLMNKSISASELRSWENSLPQMAKILRDASLKDNTHILLEYKLPSTEKRIDFLLAGHDKMGQKNAVIVELKQWQKAKVARGDGIVRTFLGQRERETVHPSYQALSYKRYLQSFNEALYQDSSAINLTSCAYLHNYIPARDQEPLLDSRYKNYLQEAPIYFQFNDRELAQKLKQDVSEGDGFEIAKSIEEGKIRPSKKLVETVNSLFQGNEEFILLDEQKVAYEKVITLFNEEISNSTDKHTIIIKGGPGTGKSVIGLNLMNHLLSKEITIEYITPNQAFREILRKKLIGSSGFVEIRDLFKGSASYVEAPNNYFDVLVCDEAHRLKNQGHMKRRIEGENQATQIIRASKLSVFFVDDNQVISNKDIGNFDLIKEEAEKQNSVVHVVELDSQFRCSGSGNYIDWLGHLLNESETPIALEGDFDFRVVDTPQELIQKVISEQNGRVMAGYAWDWNKKLVDDKLPNDVIVEEMDFAMPWNDPNRIDWAIHPDCAYQIGCIHTVQGLEMEYAGVIIGNDLGFDPETQTQTLVVRREHFKDKGARPAKPKKGQVDMLDVLVRNTYKTLMTRGMKGCYVYCCDGELGEFIREKMNCS</sequence>
<gene>
    <name evidence="2" type="ORF">H4683_002617</name>
</gene>
<evidence type="ECO:0000259" key="1">
    <source>
        <dbReference type="SMART" id="SM00382"/>
    </source>
</evidence>
<dbReference type="SMART" id="SM00382">
    <property type="entry name" value="AAA"/>
    <property type="match status" value="1"/>
</dbReference>
<dbReference type="SUPFAM" id="SSF52540">
    <property type="entry name" value="P-loop containing nucleoside triphosphate hydrolases"/>
    <property type="match status" value="1"/>
</dbReference>
<dbReference type="Proteomes" id="UP000658225">
    <property type="component" value="Unassembled WGS sequence"/>
</dbReference>
<proteinExistence type="predicted"/>
<accession>A0A927RFH0</accession>
<dbReference type="RefSeq" id="WP_192599214.1">
    <property type="nucleotide sequence ID" value="NZ_JADBEL010000014.1"/>
</dbReference>
<reference evidence="2" key="1">
    <citation type="submission" date="2020-10" db="EMBL/GenBank/DDBJ databases">
        <title>Genomic Encyclopedia of Type Strains, Phase IV (KMG-IV): sequencing the most valuable type-strain genomes for metagenomic binning, comparative biology and taxonomic classification.</title>
        <authorList>
            <person name="Goeker M."/>
        </authorList>
    </citation>
    <scope>NUCLEOTIDE SEQUENCE</scope>
    <source>
        <strain evidence="2">DSM 13886</strain>
    </source>
</reference>
<dbReference type="Pfam" id="PF09848">
    <property type="entry name" value="SLFN-g3_helicase"/>
    <property type="match status" value="1"/>
</dbReference>
<keyword evidence="3" id="KW-1185">Reference proteome</keyword>
<protein>
    <submittedName>
        <fullName evidence="2">DUF2075 family protein</fullName>
    </submittedName>
</protein>
<evidence type="ECO:0000313" key="2">
    <source>
        <dbReference type="EMBL" id="MBE1555497.1"/>
    </source>
</evidence>